<dbReference type="SUPFAM" id="SSF55331">
    <property type="entry name" value="Tautomerase/MIF"/>
    <property type="match status" value="1"/>
</dbReference>
<gene>
    <name evidence="1" type="ORF">PQR66_30470</name>
</gene>
<evidence type="ECO:0000313" key="2">
    <source>
        <dbReference type="Proteomes" id="UP001629249"/>
    </source>
</evidence>
<protein>
    <submittedName>
        <fullName evidence="1">Tautomerase family protein</fullName>
    </submittedName>
</protein>
<dbReference type="RefSeq" id="WP_153142075.1">
    <property type="nucleotide sequence ID" value="NZ_JAQQFH010000027.1"/>
</dbReference>
<dbReference type="InterPro" id="IPR014347">
    <property type="entry name" value="Tautomerase/MIF_sf"/>
</dbReference>
<name>A0ABW8ZVX5_9BURK</name>
<dbReference type="InterPro" id="IPR037479">
    <property type="entry name" value="Tauto_MSAD"/>
</dbReference>
<organism evidence="1 2">
    <name type="scientific">Paraburkholderia agricolaris</name>
    <dbReference type="NCBI Taxonomy" id="2152888"/>
    <lineage>
        <taxon>Bacteria</taxon>
        <taxon>Pseudomonadati</taxon>
        <taxon>Pseudomonadota</taxon>
        <taxon>Betaproteobacteria</taxon>
        <taxon>Burkholderiales</taxon>
        <taxon>Burkholderiaceae</taxon>
        <taxon>Paraburkholderia</taxon>
    </lineage>
</organism>
<proteinExistence type="predicted"/>
<reference evidence="1 2" key="1">
    <citation type="journal article" date="2024" name="Chem. Sci.">
        <title>Discovery of megapolipeptins by genome mining of a Burkholderiales bacteria collection.</title>
        <authorList>
            <person name="Paulo B.S."/>
            <person name="Recchia M.J.J."/>
            <person name="Lee S."/>
            <person name="Fergusson C.H."/>
            <person name="Romanowski S.B."/>
            <person name="Hernandez A."/>
            <person name="Krull N."/>
            <person name="Liu D.Y."/>
            <person name="Cavanagh H."/>
            <person name="Bos A."/>
            <person name="Gray C.A."/>
            <person name="Murphy B.T."/>
            <person name="Linington R.G."/>
            <person name="Eustaquio A.S."/>
        </authorList>
    </citation>
    <scope>NUCLEOTIDE SEQUENCE [LARGE SCALE GENOMIC DNA]</scope>
    <source>
        <strain evidence="1 2">RL16-012-BIC-B</strain>
    </source>
</reference>
<sequence length="127" mass="14694">MPLTRIALRAGKPAQYRKALTDSIQRSLVDTFNVPKDDIFMLITEHEDSNFVYDKQYLNVERSDDLVIIQITLNNTRTLEQKKALYKRMADELAESPGLRREDVFINLVEVLKENWSFGNGIAQYAV</sequence>
<comment type="caution">
    <text evidence="1">The sequence shown here is derived from an EMBL/GenBank/DDBJ whole genome shotgun (WGS) entry which is preliminary data.</text>
</comment>
<dbReference type="Proteomes" id="UP001629249">
    <property type="component" value="Unassembled WGS sequence"/>
</dbReference>
<dbReference type="Gene3D" id="3.30.429.10">
    <property type="entry name" value="Macrophage Migration Inhibitory Factor"/>
    <property type="match status" value="1"/>
</dbReference>
<evidence type="ECO:0000313" key="1">
    <source>
        <dbReference type="EMBL" id="MFL9887394.1"/>
    </source>
</evidence>
<dbReference type="PANTHER" id="PTHR38460:SF1">
    <property type="entry name" value="TAUTOMERASE YOLI-RELATED"/>
    <property type="match status" value="1"/>
</dbReference>
<dbReference type="PANTHER" id="PTHR38460">
    <property type="entry name" value="TAUTOMERASE YOLI-RELATED"/>
    <property type="match status" value="1"/>
</dbReference>
<dbReference type="EMBL" id="JAQQFN010000027">
    <property type="protein sequence ID" value="MFL9887394.1"/>
    <property type="molecule type" value="Genomic_DNA"/>
</dbReference>
<dbReference type="Pfam" id="PF14552">
    <property type="entry name" value="Tautomerase_2"/>
    <property type="match status" value="1"/>
</dbReference>
<accession>A0ABW8ZVX5</accession>
<keyword evidence="2" id="KW-1185">Reference proteome</keyword>